<gene>
    <name evidence="3" type="ORF">EHS13_00520</name>
</gene>
<keyword evidence="4" id="KW-1185">Reference proteome</keyword>
<evidence type="ECO:0000259" key="2">
    <source>
        <dbReference type="SMART" id="SM00635"/>
    </source>
</evidence>
<dbReference type="AlphaFoldDB" id="A0A6B8RDE9"/>
<feature type="domain" description="BIG2" evidence="2">
    <location>
        <begin position="126"/>
        <end position="204"/>
    </location>
</feature>
<dbReference type="InterPro" id="IPR008964">
    <property type="entry name" value="Invasin/intimin_cell_adhesion"/>
</dbReference>
<dbReference type="EMBL" id="CP034235">
    <property type="protein sequence ID" value="QGQ93512.1"/>
    <property type="molecule type" value="Genomic_DNA"/>
</dbReference>
<dbReference type="KEGG" id="ppsc:EHS13_00520"/>
<protein>
    <recommendedName>
        <fullName evidence="2">BIG2 domain-containing protein</fullName>
    </recommendedName>
</protein>
<dbReference type="RefSeq" id="WP_155698356.1">
    <property type="nucleotide sequence ID" value="NZ_CP034235.1"/>
</dbReference>
<evidence type="ECO:0000313" key="3">
    <source>
        <dbReference type="EMBL" id="QGQ93512.1"/>
    </source>
</evidence>
<dbReference type="InterPro" id="IPR003343">
    <property type="entry name" value="Big_2"/>
</dbReference>
<proteinExistence type="predicted"/>
<accession>A0A6B8RDE9</accession>
<dbReference type="Gene3D" id="2.60.40.1080">
    <property type="match status" value="4"/>
</dbReference>
<dbReference type="SMART" id="SM00635">
    <property type="entry name" value="BID_2"/>
    <property type="match status" value="5"/>
</dbReference>
<dbReference type="OrthoDB" id="2657408at2"/>
<dbReference type="Pfam" id="PF02368">
    <property type="entry name" value="Big_2"/>
    <property type="match status" value="3"/>
</dbReference>
<feature type="chain" id="PRO_5025623427" description="BIG2 domain-containing protein" evidence="1">
    <location>
        <begin position="34"/>
        <end position="491"/>
    </location>
</feature>
<feature type="domain" description="BIG2" evidence="2">
    <location>
        <begin position="320"/>
        <end position="402"/>
    </location>
</feature>
<feature type="signal peptide" evidence="1">
    <location>
        <begin position="1"/>
        <end position="33"/>
    </location>
</feature>
<organism evidence="3 4">
    <name type="scientific">Paenibacillus psychroresistens</name>
    <dbReference type="NCBI Taxonomy" id="1778678"/>
    <lineage>
        <taxon>Bacteria</taxon>
        <taxon>Bacillati</taxon>
        <taxon>Bacillota</taxon>
        <taxon>Bacilli</taxon>
        <taxon>Bacillales</taxon>
        <taxon>Paenibacillaceae</taxon>
        <taxon>Paenibacillus</taxon>
    </lineage>
</organism>
<evidence type="ECO:0000313" key="4">
    <source>
        <dbReference type="Proteomes" id="UP000426246"/>
    </source>
</evidence>
<keyword evidence="1" id="KW-0732">Signal</keyword>
<reference evidence="4" key="1">
    <citation type="submission" date="2018-11" db="EMBL/GenBank/DDBJ databases">
        <title>Complete genome sequence of Paenibacillus sp. ML311-T8.</title>
        <authorList>
            <person name="Nam Y.-D."/>
            <person name="Kang J."/>
            <person name="Chung W.-H."/>
            <person name="Park Y.S."/>
        </authorList>
    </citation>
    <scope>NUCLEOTIDE SEQUENCE [LARGE SCALE GENOMIC DNA]</scope>
    <source>
        <strain evidence="4">ML311-T8</strain>
    </source>
</reference>
<dbReference type="Proteomes" id="UP000426246">
    <property type="component" value="Chromosome"/>
</dbReference>
<name>A0A6B8RDE9_9BACL</name>
<dbReference type="SUPFAM" id="SSF49373">
    <property type="entry name" value="Invasin/intimin cell-adhesion fragments"/>
    <property type="match status" value="4"/>
</dbReference>
<evidence type="ECO:0000256" key="1">
    <source>
        <dbReference type="SAM" id="SignalP"/>
    </source>
</evidence>
<feature type="domain" description="BIG2" evidence="2">
    <location>
        <begin position="43"/>
        <end position="119"/>
    </location>
</feature>
<feature type="domain" description="BIG2" evidence="2">
    <location>
        <begin position="408"/>
        <end position="487"/>
    </location>
</feature>
<feature type="domain" description="BIG2" evidence="2">
    <location>
        <begin position="235"/>
        <end position="313"/>
    </location>
</feature>
<sequence>MGKQFKATSKMTAKFLVVLMVLQAVLFSLTAFGAPKVQPTTFDITAASVNLFTVGVKTNKPAVTFSTATDATYKVVTWSSDAIGVATVDPTTGLITAVAAGTAIIKGTVKDYPLLTDSITVKVFNSLTTVAYDKKLVTIKPNVTTSAYKPVLTPANASVTGITYTSSKPGVATVDLNTGAVTTIAGGTTVITATVMLDGLVGAAAKRTTTYTVIVPTPVAAIKFVKPAINLNYIVKNGLATKSAPVAFTVVGPDVTVNGRTTASVPTNKVVTWSIGDPTVATVTDKGVITPLKIGVTTITATSDYDSTITKTVALNVYANLTKITLAKTTVTVKMGTTDAVGVTVDPVSVTNIVYSVVPVKNVTDVVYVNATTGVITPIKVGKQSILVTVTAGDIKKTGVISVTVPKPVTDIVWGSKNVAIVKIDKTIKLLANVLPADAGVKTFRFKSSAYGIASVNGATGEVTGISAGTATITVTSDDGAFTKTVDIVVS</sequence>